<dbReference type="SUPFAM" id="SSF51735">
    <property type="entry name" value="NAD(P)-binding Rossmann-fold domains"/>
    <property type="match status" value="1"/>
</dbReference>
<dbReference type="Gene3D" id="3.90.180.10">
    <property type="entry name" value="Medium-chain alcohol dehydrogenases, catalytic domain"/>
    <property type="match status" value="1"/>
</dbReference>
<comment type="cofactor">
    <cofactor evidence="1">
        <name>Zn(2+)</name>
        <dbReference type="ChEBI" id="CHEBI:29105"/>
    </cofactor>
</comment>
<feature type="domain" description="Alcohol dehydrogenase-like N-terminal" evidence="7">
    <location>
        <begin position="24"/>
        <end position="137"/>
    </location>
</feature>
<dbReference type="PANTHER" id="PTHR43161">
    <property type="entry name" value="SORBITOL DEHYDROGENASE"/>
    <property type="match status" value="1"/>
</dbReference>
<keyword evidence="3" id="KW-0479">Metal-binding</keyword>
<dbReference type="Pfam" id="PF00107">
    <property type="entry name" value="ADH_zinc_N"/>
    <property type="match status" value="1"/>
</dbReference>
<evidence type="ECO:0000256" key="3">
    <source>
        <dbReference type="ARBA" id="ARBA00022723"/>
    </source>
</evidence>
<evidence type="ECO:0000256" key="4">
    <source>
        <dbReference type="ARBA" id="ARBA00022833"/>
    </source>
</evidence>
<keyword evidence="9" id="KW-1185">Reference proteome</keyword>
<accession>A0A2P7BF17</accession>
<proteinExistence type="inferred from homology"/>
<organism evidence="8 9">
    <name type="scientific">Phyllobacterium sophorae</name>
    <dbReference type="NCBI Taxonomy" id="1520277"/>
    <lineage>
        <taxon>Bacteria</taxon>
        <taxon>Pseudomonadati</taxon>
        <taxon>Pseudomonadota</taxon>
        <taxon>Alphaproteobacteria</taxon>
        <taxon>Hyphomicrobiales</taxon>
        <taxon>Phyllobacteriaceae</taxon>
        <taxon>Phyllobacterium</taxon>
    </lineage>
</organism>
<evidence type="ECO:0000313" key="9">
    <source>
        <dbReference type="Proteomes" id="UP000241764"/>
    </source>
</evidence>
<feature type="domain" description="Alcohol dehydrogenase-like C-terminal" evidence="6">
    <location>
        <begin position="175"/>
        <end position="298"/>
    </location>
</feature>
<comment type="caution">
    <text evidence="8">The sequence shown here is derived from an EMBL/GenBank/DDBJ whole genome shotgun (WGS) entry which is preliminary data.</text>
</comment>
<evidence type="ECO:0000256" key="5">
    <source>
        <dbReference type="ARBA" id="ARBA00023002"/>
    </source>
</evidence>
<reference evidence="9" key="1">
    <citation type="submission" date="2017-11" db="EMBL/GenBank/DDBJ databases">
        <authorList>
            <person name="Kuznetsova I."/>
            <person name="Sazanova A."/>
            <person name="Chirak E."/>
            <person name="Safronova V."/>
            <person name="Willems A."/>
        </authorList>
    </citation>
    <scope>NUCLEOTIDE SEQUENCE [LARGE SCALE GENOMIC DNA]</scope>
    <source>
        <strain evidence="9">CCBAU 03422</strain>
    </source>
</reference>
<dbReference type="RefSeq" id="WP_106663499.1">
    <property type="nucleotide sequence ID" value="NZ_PGGM01000003.1"/>
</dbReference>
<dbReference type="SUPFAM" id="SSF50129">
    <property type="entry name" value="GroES-like"/>
    <property type="match status" value="1"/>
</dbReference>
<evidence type="ECO:0000259" key="6">
    <source>
        <dbReference type="Pfam" id="PF00107"/>
    </source>
</evidence>
<dbReference type="PANTHER" id="PTHR43161:SF9">
    <property type="entry name" value="SORBITOL DEHYDROGENASE"/>
    <property type="match status" value="1"/>
</dbReference>
<evidence type="ECO:0000313" key="8">
    <source>
        <dbReference type="EMBL" id="PSH65084.1"/>
    </source>
</evidence>
<dbReference type="Proteomes" id="UP000241764">
    <property type="component" value="Unassembled WGS sequence"/>
</dbReference>
<keyword evidence="4" id="KW-0862">Zinc</keyword>
<dbReference type="GO" id="GO:0016491">
    <property type="term" value="F:oxidoreductase activity"/>
    <property type="evidence" value="ECO:0007669"/>
    <property type="project" value="UniProtKB-KW"/>
</dbReference>
<dbReference type="AlphaFoldDB" id="A0A2P7BF17"/>
<dbReference type="InterPro" id="IPR013149">
    <property type="entry name" value="ADH-like_C"/>
</dbReference>
<dbReference type="EMBL" id="PGGM01000003">
    <property type="protein sequence ID" value="PSH65084.1"/>
    <property type="molecule type" value="Genomic_DNA"/>
</dbReference>
<comment type="similarity">
    <text evidence="2">Belongs to the zinc-containing alcohol dehydrogenase family.</text>
</comment>
<dbReference type="GO" id="GO:0046872">
    <property type="term" value="F:metal ion binding"/>
    <property type="evidence" value="ECO:0007669"/>
    <property type="project" value="UniProtKB-KW"/>
</dbReference>
<dbReference type="Pfam" id="PF08240">
    <property type="entry name" value="ADH_N"/>
    <property type="match status" value="1"/>
</dbReference>
<evidence type="ECO:0000259" key="7">
    <source>
        <dbReference type="Pfam" id="PF08240"/>
    </source>
</evidence>
<evidence type="ECO:0000256" key="1">
    <source>
        <dbReference type="ARBA" id="ARBA00001947"/>
    </source>
</evidence>
<keyword evidence="5" id="KW-0560">Oxidoreductase</keyword>
<dbReference type="InterPro" id="IPR011032">
    <property type="entry name" value="GroES-like_sf"/>
</dbReference>
<gene>
    <name evidence="8" type="ORF">CU103_08600</name>
</gene>
<name>A0A2P7BF17_9HYPH</name>
<sequence length="346" mass="36780">MSRALFIRGANDAYVAPFNLREGQPGEILIDVACVGLCGSDLHYYKDGGIGSAVVKEPFVPGHEFGGYLCEDFDDLGLAKGSLVAVDPNRACGHCEYCEKGYANLCPNVEFIGAPPFNGAMTERIWVPSSQIVPLPDNFTPLEAVMLEPLGVAIHAVDLAKPKLLERVALVGCGPIGLLILQVLKAAGAGEILAVDPLQHRRDMAGQLGAARTGTSVDDIREWTDRAGAPLVIEATNSPLGFRDAVVAAKIGGRIVLVGIPDGDTYTLPAAEARRRGLKIKFARRMGEVYPRAIELVAGGKVDVTSLVTHQVGLDEAPDTFRNHADNVPGYIKSLIYPKGFSKLGG</sequence>
<dbReference type="Gene3D" id="3.40.50.720">
    <property type="entry name" value="NAD(P)-binding Rossmann-like Domain"/>
    <property type="match status" value="1"/>
</dbReference>
<evidence type="ECO:0000256" key="2">
    <source>
        <dbReference type="ARBA" id="ARBA00008072"/>
    </source>
</evidence>
<dbReference type="InterPro" id="IPR036291">
    <property type="entry name" value="NAD(P)-bd_dom_sf"/>
</dbReference>
<protein>
    <submittedName>
        <fullName evidence="8">Alcohol dehydrogenase</fullName>
    </submittedName>
</protein>
<dbReference type="OrthoDB" id="9809185at2"/>
<dbReference type="InterPro" id="IPR013154">
    <property type="entry name" value="ADH-like_N"/>
</dbReference>